<feature type="transmembrane region" description="Helical" evidence="1">
    <location>
        <begin position="243"/>
        <end position="272"/>
    </location>
</feature>
<dbReference type="Proteomes" id="UP000219215">
    <property type="component" value="Chromosome DPRO"/>
</dbReference>
<dbReference type="EMBL" id="LT907975">
    <property type="protein sequence ID" value="SOB59927.1"/>
    <property type="molecule type" value="Genomic_DNA"/>
</dbReference>
<proteinExistence type="predicted"/>
<dbReference type="InterPro" id="IPR016041">
    <property type="entry name" value="Ac-CoA_synth_d_su_TIM-brl"/>
</dbReference>
<dbReference type="Pfam" id="PF03599">
    <property type="entry name" value="CdhD"/>
    <property type="match status" value="1"/>
</dbReference>
<dbReference type="NCBIfam" id="NF040863">
    <property type="entry name" value="HgcA_corrinoid"/>
    <property type="match status" value="1"/>
</dbReference>
<feature type="transmembrane region" description="Helical" evidence="1">
    <location>
        <begin position="170"/>
        <end position="189"/>
    </location>
</feature>
<sequence length="315" mass="33722">MGTLSVRFGQSRYDYKVTPGLYCVGTPTSQSPVIVTGNYKLTFDVVRRGLDGTDAWVLVTDTRGINIWCAAGKGLFSTQEVVRSVRDSRLAEVVQHRDMILPQLGSTGVAAHTVKKECGFRVHYGPVRADDLPAYIENNLVADETMRSVTFTLKERAELIPVEFHEFGRALLAIIAIGFVLSGIGPDFFSLSAAWSRGAIFALSTLAGTIAGVVALPLLLPYLPLPAFSAKGALTGGLMALPLMAYASNTVGAAELAAILLWTVASSSYLGMNFTGSTPFTSPTGVEKEMRRALPWQAGATVVGLLIWIAAPFFN</sequence>
<accession>A0A2C8FBW6</accession>
<feature type="transmembrane region" description="Helical" evidence="1">
    <location>
        <begin position="201"/>
        <end position="223"/>
    </location>
</feature>
<dbReference type="Gene3D" id="3.40.50.11600">
    <property type="match status" value="1"/>
</dbReference>
<keyword evidence="4" id="KW-1185">Reference proteome</keyword>
<name>A0A2C8FBW6_9BACT</name>
<reference evidence="4" key="1">
    <citation type="submission" date="2017-09" db="EMBL/GenBank/DDBJ databases">
        <authorList>
            <person name="Regsiter A."/>
            <person name="William W."/>
        </authorList>
    </citation>
    <scope>NUCLEOTIDE SEQUENCE [LARGE SCALE GENOMIC DNA]</scope>
    <source>
        <strain evidence="4">500-1</strain>
    </source>
</reference>
<keyword evidence="1" id="KW-0812">Transmembrane</keyword>
<keyword evidence="1" id="KW-1133">Transmembrane helix</keyword>
<organism evidence="3 4">
    <name type="scientific">Pseudodesulfovibrio profundus</name>
    <dbReference type="NCBI Taxonomy" id="57320"/>
    <lineage>
        <taxon>Bacteria</taxon>
        <taxon>Pseudomonadati</taxon>
        <taxon>Thermodesulfobacteriota</taxon>
        <taxon>Desulfovibrionia</taxon>
        <taxon>Desulfovibrionales</taxon>
        <taxon>Desulfovibrionaceae</taxon>
    </lineage>
</organism>
<feature type="transmembrane region" description="Helical" evidence="1">
    <location>
        <begin position="293"/>
        <end position="314"/>
    </location>
</feature>
<keyword evidence="1" id="KW-0472">Membrane</keyword>
<evidence type="ECO:0000313" key="3">
    <source>
        <dbReference type="EMBL" id="SOB59927.1"/>
    </source>
</evidence>
<evidence type="ECO:0000313" key="4">
    <source>
        <dbReference type="Proteomes" id="UP000219215"/>
    </source>
</evidence>
<gene>
    <name evidence="3" type="ORF">DPRO_3017</name>
</gene>
<protein>
    <submittedName>
        <fullName evidence="3">CO dehydrogenase/acetyl-CoA synthase gamma subunit (Corrinoid Fe-S protein)-like protein</fullName>
    </submittedName>
</protein>
<evidence type="ECO:0000256" key="1">
    <source>
        <dbReference type="SAM" id="Phobius"/>
    </source>
</evidence>
<evidence type="ECO:0000259" key="2">
    <source>
        <dbReference type="Pfam" id="PF03599"/>
    </source>
</evidence>
<feature type="domain" description="CO dehydrogenase/acetyl-CoA synthase delta subunit TIM barrel" evidence="2">
    <location>
        <begin position="15"/>
        <end position="130"/>
    </location>
</feature>
<dbReference type="KEGG" id="pprf:DPRO_3017"/>
<dbReference type="OrthoDB" id="2079583at2"/>
<dbReference type="AlphaFoldDB" id="A0A2C8FBW6"/>